<dbReference type="EMBL" id="FPAB01000008">
    <property type="protein sequence ID" value="SFT13126.1"/>
    <property type="molecule type" value="Genomic_DNA"/>
</dbReference>
<accession>A0A1I6VHA4</accession>
<evidence type="ECO:0000313" key="2">
    <source>
        <dbReference type="Proteomes" id="UP000198873"/>
    </source>
</evidence>
<sequence length="64" mass="6465">MPTLLASVPTALLTGIPIGFAAAIGTHLTVTAAVALASVLAGDPARRRDARATLALMLGRRSAR</sequence>
<protein>
    <submittedName>
        <fullName evidence="1">Uncharacterized protein</fullName>
    </submittedName>
</protein>
<name>A0A1I6VHA4_9ACTN</name>
<organism evidence="1 2">
    <name type="scientific">Streptomyces harbinensis</name>
    <dbReference type="NCBI Taxonomy" id="1176198"/>
    <lineage>
        <taxon>Bacteria</taxon>
        <taxon>Bacillati</taxon>
        <taxon>Actinomycetota</taxon>
        <taxon>Actinomycetes</taxon>
        <taxon>Kitasatosporales</taxon>
        <taxon>Streptomycetaceae</taxon>
        <taxon>Streptomyces</taxon>
    </lineage>
</organism>
<proteinExistence type="predicted"/>
<gene>
    <name evidence="1" type="ORF">SAMN05444716_10894</name>
</gene>
<evidence type="ECO:0000313" key="1">
    <source>
        <dbReference type="EMBL" id="SFT13126.1"/>
    </source>
</evidence>
<dbReference type="STRING" id="1176198.SAMN05444716_10894"/>
<keyword evidence="2" id="KW-1185">Reference proteome</keyword>
<dbReference type="RefSeq" id="WP_093844041.1">
    <property type="nucleotide sequence ID" value="NZ_FPAB01000008.1"/>
</dbReference>
<reference evidence="2" key="1">
    <citation type="submission" date="2016-10" db="EMBL/GenBank/DDBJ databases">
        <authorList>
            <person name="Varghese N."/>
            <person name="Submissions S."/>
        </authorList>
    </citation>
    <scope>NUCLEOTIDE SEQUENCE [LARGE SCALE GENOMIC DNA]</scope>
    <source>
        <strain evidence="2">CGMCC 4.7047</strain>
    </source>
</reference>
<dbReference type="AlphaFoldDB" id="A0A1I6VHA4"/>
<dbReference type="Proteomes" id="UP000198873">
    <property type="component" value="Unassembled WGS sequence"/>
</dbReference>